<feature type="transmembrane region" description="Helical" evidence="1">
    <location>
        <begin position="406"/>
        <end position="427"/>
    </location>
</feature>
<keyword evidence="1" id="KW-1133">Transmembrane helix</keyword>
<accession>A0A7W8E2K1</accession>
<dbReference type="PANTHER" id="PTHR43747:SF1">
    <property type="entry name" value="SLR1998 PROTEIN"/>
    <property type="match status" value="1"/>
</dbReference>
<dbReference type="GO" id="GO:0004497">
    <property type="term" value="F:monooxygenase activity"/>
    <property type="evidence" value="ECO:0007669"/>
    <property type="project" value="InterPro"/>
</dbReference>
<keyword evidence="3" id="KW-1185">Reference proteome</keyword>
<keyword evidence="1" id="KW-0472">Membrane</keyword>
<keyword evidence="1" id="KW-0812">Transmembrane</keyword>
<name>A0A7W8E2K1_9BACT</name>
<dbReference type="InterPro" id="IPR050816">
    <property type="entry name" value="Flavin-dep_Halogenase_NPB"/>
</dbReference>
<dbReference type="EMBL" id="JACHIP010000002">
    <property type="protein sequence ID" value="MBB5056958.1"/>
    <property type="molecule type" value="Genomic_DNA"/>
</dbReference>
<comment type="caution">
    <text evidence="2">The sequence shown here is derived from an EMBL/GenBank/DDBJ whole genome shotgun (WGS) entry which is preliminary data.</text>
</comment>
<evidence type="ECO:0000313" key="2">
    <source>
        <dbReference type="EMBL" id="MBB5056958.1"/>
    </source>
</evidence>
<dbReference type="Proteomes" id="UP000540989">
    <property type="component" value="Unassembled WGS sequence"/>
</dbReference>
<dbReference type="InterPro" id="IPR036188">
    <property type="entry name" value="FAD/NAD-bd_sf"/>
</dbReference>
<dbReference type="AlphaFoldDB" id="A0A7W8E2K1"/>
<dbReference type="PANTHER" id="PTHR43747">
    <property type="entry name" value="FAD-BINDING PROTEIN"/>
    <property type="match status" value="1"/>
</dbReference>
<evidence type="ECO:0000313" key="3">
    <source>
        <dbReference type="Proteomes" id="UP000540989"/>
    </source>
</evidence>
<gene>
    <name evidence="2" type="ORF">HDF16_001643</name>
</gene>
<protein>
    <submittedName>
        <fullName evidence="2">Flavin-dependent dehydrogenase</fullName>
    </submittedName>
</protein>
<dbReference type="Gene3D" id="3.50.50.60">
    <property type="entry name" value="FAD/NAD(P)-binding domain"/>
    <property type="match status" value="1"/>
</dbReference>
<dbReference type="PRINTS" id="PR00420">
    <property type="entry name" value="RNGMNOXGNASE"/>
</dbReference>
<sequence>MPNGAHKELPNQKADVVILGGGLAGLAAAIHLSRAGLAVVCLEQRETIQHIVGESLDWSAPDLLAQLGLPMEELLSSGAATYKRHIVISDIDGKEEHYKPGPWLAKPPFNVEVRTMHLDRDHIHKALTKILARTDVQMIHEKAVGFETRDGRILAVETSAGRRFDASWFIDAAGAAASVLGRELQIPSVNYGPRKVAIWGHVPTDKWVEGTNLYMLNSADQYMEWLWEIPISPGVSSLGYVAPGSKVKILRAHGLSNAEIWRKQLENFPKFAPLLQFSESVPLAVTSFLCRTYTQLCGKNWILIGEAGSQSDPITGNGVTAALRHASEASAMISATRDRDSFPLLARYAYNLRHVGLGRFFNSLIEKIFYEPSLRGLIGVFRAGDVYTVPAWTTNLIYARTRPRRILGTLILGSALLTMRMAAWAAFRVSRQLNKRHRAATRPLALEERKELALHNEG</sequence>
<dbReference type="Pfam" id="PF04820">
    <property type="entry name" value="Trp_halogenase"/>
    <property type="match status" value="2"/>
</dbReference>
<evidence type="ECO:0000256" key="1">
    <source>
        <dbReference type="SAM" id="Phobius"/>
    </source>
</evidence>
<dbReference type="RefSeq" id="WP_184215347.1">
    <property type="nucleotide sequence ID" value="NZ_JACHIP010000002.1"/>
</dbReference>
<reference evidence="2 3" key="1">
    <citation type="submission" date="2020-08" db="EMBL/GenBank/DDBJ databases">
        <title>Genomic Encyclopedia of Type Strains, Phase IV (KMG-V): Genome sequencing to study the core and pangenomes of soil and plant-associated prokaryotes.</title>
        <authorList>
            <person name="Whitman W."/>
        </authorList>
    </citation>
    <scope>NUCLEOTIDE SEQUENCE [LARGE SCALE GENOMIC DNA]</scope>
    <source>
        <strain evidence="2 3">M8UP14</strain>
    </source>
</reference>
<dbReference type="InterPro" id="IPR006905">
    <property type="entry name" value="Flavin_halogenase"/>
</dbReference>
<dbReference type="SUPFAM" id="SSF51905">
    <property type="entry name" value="FAD/NAD(P)-binding domain"/>
    <property type="match status" value="1"/>
</dbReference>
<proteinExistence type="predicted"/>
<organism evidence="2 3">
    <name type="scientific">Granulicella aggregans</name>
    <dbReference type="NCBI Taxonomy" id="474949"/>
    <lineage>
        <taxon>Bacteria</taxon>
        <taxon>Pseudomonadati</taxon>
        <taxon>Acidobacteriota</taxon>
        <taxon>Terriglobia</taxon>
        <taxon>Terriglobales</taxon>
        <taxon>Acidobacteriaceae</taxon>
        <taxon>Granulicella</taxon>
    </lineage>
</organism>